<dbReference type="CDD" id="cd09871">
    <property type="entry name" value="PIN_MtVapC28-VapC30-like"/>
    <property type="match status" value="1"/>
</dbReference>
<keyword evidence="11" id="KW-1185">Reference proteome</keyword>
<protein>
    <recommendedName>
        <fullName evidence="8">Ribonuclease VapC</fullName>
        <shortName evidence="8">RNase VapC</shortName>
        <ecNumber evidence="8">3.1.-.-</ecNumber>
    </recommendedName>
    <alternativeName>
        <fullName evidence="8">Toxin VapC</fullName>
    </alternativeName>
</protein>
<dbReference type="Pfam" id="PF01850">
    <property type="entry name" value="PIN"/>
    <property type="match status" value="1"/>
</dbReference>
<keyword evidence="8" id="KW-0800">Toxin</keyword>
<evidence type="ECO:0000256" key="4">
    <source>
        <dbReference type="ARBA" id="ARBA00022723"/>
    </source>
</evidence>
<gene>
    <name evidence="8" type="primary">vapC</name>
    <name evidence="10" type="ORF">SAMN05428998_107165</name>
</gene>
<dbReference type="EC" id="3.1.-.-" evidence="8"/>
<keyword evidence="6 8" id="KW-0460">Magnesium</keyword>
<organism evidence="10 11">
    <name type="scientific">Tistlia consotensis USBA 355</name>
    <dbReference type="NCBI Taxonomy" id="560819"/>
    <lineage>
        <taxon>Bacteria</taxon>
        <taxon>Pseudomonadati</taxon>
        <taxon>Pseudomonadota</taxon>
        <taxon>Alphaproteobacteria</taxon>
        <taxon>Rhodospirillales</taxon>
        <taxon>Rhodovibrionaceae</taxon>
        <taxon>Tistlia</taxon>
    </lineage>
</organism>
<evidence type="ECO:0000256" key="3">
    <source>
        <dbReference type="ARBA" id="ARBA00022722"/>
    </source>
</evidence>
<feature type="domain" description="PIN" evidence="9">
    <location>
        <begin position="1"/>
        <end position="124"/>
    </location>
</feature>
<dbReference type="SUPFAM" id="SSF88723">
    <property type="entry name" value="PIN domain-like"/>
    <property type="match status" value="1"/>
</dbReference>
<proteinExistence type="inferred from homology"/>
<dbReference type="Gene3D" id="3.40.50.1010">
    <property type="entry name" value="5'-nuclease"/>
    <property type="match status" value="1"/>
</dbReference>
<evidence type="ECO:0000256" key="1">
    <source>
        <dbReference type="ARBA" id="ARBA00001946"/>
    </source>
</evidence>
<feature type="binding site" evidence="8">
    <location>
        <position position="99"/>
    </location>
    <ligand>
        <name>Mg(2+)</name>
        <dbReference type="ChEBI" id="CHEBI:18420"/>
    </ligand>
</feature>
<evidence type="ECO:0000256" key="6">
    <source>
        <dbReference type="ARBA" id="ARBA00022842"/>
    </source>
</evidence>
<reference evidence="10 11" key="1">
    <citation type="submission" date="2017-04" db="EMBL/GenBank/DDBJ databases">
        <authorList>
            <person name="Afonso C.L."/>
            <person name="Miller P.J."/>
            <person name="Scott M.A."/>
            <person name="Spackman E."/>
            <person name="Goraichik I."/>
            <person name="Dimitrov K.M."/>
            <person name="Suarez D.L."/>
            <person name="Swayne D.E."/>
        </authorList>
    </citation>
    <scope>NUCLEOTIDE SEQUENCE [LARGE SCALE GENOMIC DNA]</scope>
    <source>
        <strain evidence="10 11">USBA 355</strain>
    </source>
</reference>
<evidence type="ECO:0000256" key="7">
    <source>
        <dbReference type="ARBA" id="ARBA00038093"/>
    </source>
</evidence>
<dbReference type="RefSeq" id="WP_085122860.1">
    <property type="nucleotide sequence ID" value="NZ_FWZX01000007.1"/>
</dbReference>
<feature type="binding site" evidence="8">
    <location>
        <position position="4"/>
    </location>
    <ligand>
        <name>Mg(2+)</name>
        <dbReference type="ChEBI" id="CHEBI:18420"/>
    </ligand>
</feature>
<keyword evidence="3 8" id="KW-0540">Nuclease</keyword>
<dbReference type="GO" id="GO:0004540">
    <property type="term" value="F:RNA nuclease activity"/>
    <property type="evidence" value="ECO:0007669"/>
    <property type="project" value="InterPro"/>
</dbReference>
<dbReference type="Proteomes" id="UP000192917">
    <property type="component" value="Unassembled WGS sequence"/>
</dbReference>
<name>A0A1Y6BP96_9PROT</name>
<dbReference type="InterPro" id="IPR029060">
    <property type="entry name" value="PIN-like_dom_sf"/>
</dbReference>
<dbReference type="STRING" id="560819.SAMN05428998_107165"/>
<dbReference type="InterPro" id="IPR022907">
    <property type="entry name" value="VapC_family"/>
</dbReference>
<evidence type="ECO:0000256" key="5">
    <source>
        <dbReference type="ARBA" id="ARBA00022801"/>
    </source>
</evidence>
<dbReference type="EMBL" id="FWZX01000007">
    <property type="protein sequence ID" value="SMF22207.1"/>
    <property type="molecule type" value="Genomic_DNA"/>
</dbReference>
<dbReference type="PANTHER" id="PTHR33653:SF1">
    <property type="entry name" value="RIBONUCLEASE VAPC2"/>
    <property type="match status" value="1"/>
</dbReference>
<dbReference type="GO" id="GO:0090729">
    <property type="term" value="F:toxin activity"/>
    <property type="evidence" value="ECO:0007669"/>
    <property type="project" value="UniProtKB-KW"/>
</dbReference>
<sequence length="132" mass="13803">MIVDTSAVLAVLLQEPDAGTIAQALETAARRLVSAVSVLEAAIVLTARKGGSGVQQLDLLLSVGGFEIVPFDAEQAFAAREAFERFGKGRHPAALNFGDCAVYALAATRAMPLLFKGNDFARTDIASVRTPG</sequence>
<comment type="function">
    <text evidence="8">Toxic component of a toxin-antitoxin (TA) system. An RNase.</text>
</comment>
<comment type="similarity">
    <text evidence="7 8">Belongs to the PINc/VapC protein family.</text>
</comment>
<dbReference type="GO" id="GO:0000287">
    <property type="term" value="F:magnesium ion binding"/>
    <property type="evidence" value="ECO:0007669"/>
    <property type="project" value="UniProtKB-UniRule"/>
</dbReference>
<dbReference type="HAMAP" id="MF_00265">
    <property type="entry name" value="VapC_Nob1"/>
    <property type="match status" value="1"/>
</dbReference>
<keyword evidence="4 8" id="KW-0479">Metal-binding</keyword>
<dbReference type="PANTHER" id="PTHR33653">
    <property type="entry name" value="RIBONUCLEASE VAPC2"/>
    <property type="match status" value="1"/>
</dbReference>
<evidence type="ECO:0000259" key="9">
    <source>
        <dbReference type="Pfam" id="PF01850"/>
    </source>
</evidence>
<dbReference type="InterPro" id="IPR050556">
    <property type="entry name" value="Type_II_TA_system_RNase"/>
</dbReference>
<keyword evidence="5 8" id="KW-0378">Hydrolase</keyword>
<keyword evidence="2 8" id="KW-1277">Toxin-antitoxin system</keyword>
<dbReference type="AlphaFoldDB" id="A0A1Y6BP96"/>
<dbReference type="GO" id="GO:0016787">
    <property type="term" value="F:hydrolase activity"/>
    <property type="evidence" value="ECO:0007669"/>
    <property type="project" value="UniProtKB-KW"/>
</dbReference>
<evidence type="ECO:0000256" key="8">
    <source>
        <dbReference type="HAMAP-Rule" id="MF_00265"/>
    </source>
</evidence>
<comment type="cofactor">
    <cofactor evidence="1 8">
        <name>Mg(2+)</name>
        <dbReference type="ChEBI" id="CHEBI:18420"/>
    </cofactor>
</comment>
<evidence type="ECO:0000313" key="11">
    <source>
        <dbReference type="Proteomes" id="UP000192917"/>
    </source>
</evidence>
<evidence type="ECO:0000313" key="10">
    <source>
        <dbReference type="EMBL" id="SMF22207.1"/>
    </source>
</evidence>
<dbReference type="InterPro" id="IPR002716">
    <property type="entry name" value="PIN_dom"/>
</dbReference>
<accession>A0A1Y6BP96</accession>
<evidence type="ECO:0000256" key="2">
    <source>
        <dbReference type="ARBA" id="ARBA00022649"/>
    </source>
</evidence>